<sequence length="176" mass="20209">MIHLGTPDQILELINRLARFNQVLPGRQAQHQHRPRLSRAAPVGLAIDHDLGITRLSQQLQHARFDSRARQTDLLLACLQRHRRNQNQWKTKPADSRVCHASNPKQAKRHCPAICGLSKPCAVSGNKKRPGSSLTCRSRRPRYHIQGNRLARFRPNCLEDCFVERALQKPWQCRGQ</sequence>
<evidence type="ECO:0000313" key="1">
    <source>
        <dbReference type="EMBL" id="MPN16320.1"/>
    </source>
</evidence>
<gene>
    <name evidence="1" type="ORF">SDC9_163659</name>
</gene>
<name>A0A645FQZ4_9ZZZZ</name>
<dbReference type="EMBL" id="VSSQ01063254">
    <property type="protein sequence ID" value="MPN16320.1"/>
    <property type="molecule type" value="Genomic_DNA"/>
</dbReference>
<comment type="caution">
    <text evidence="1">The sequence shown here is derived from an EMBL/GenBank/DDBJ whole genome shotgun (WGS) entry which is preliminary data.</text>
</comment>
<reference evidence="1" key="1">
    <citation type="submission" date="2019-08" db="EMBL/GenBank/DDBJ databases">
        <authorList>
            <person name="Kucharzyk K."/>
            <person name="Murdoch R.W."/>
            <person name="Higgins S."/>
            <person name="Loffler F."/>
        </authorList>
    </citation>
    <scope>NUCLEOTIDE SEQUENCE</scope>
</reference>
<organism evidence="1">
    <name type="scientific">bioreactor metagenome</name>
    <dbReference type="NCBI Taxonomy" id="1076179"/>
    <lineage>
        <taxon>unclassified sequences</taxon>
        <taxon>metagenomes</taxon>
        <taxon>ecological metagenomes</taxon>
    </lineage>
</organism>
<protein>
    <submittedName>
        <fullName evidence="1">Uncharacterized protein</fullName>
    </submittedName>
</protein>
<proteinExistence type="predicted"/>
<accession>A0A645FQZ4</accession>
<dbReference type="AlphaFoldDB" id="A0A645FQZ4"/>